<keyword evidence="4" id="KW-1185">Reference proteome</keyword>
<feature type="region of interest" description="Disordered" evidence="1">
    <location>
        <begin position="66"/>
        <end position="94"/>
    </location>
</feature>
<gene>
    <name evidence="3" type="ORF">PFISCL1PPCAC_6109</name>
</gene>
<feature type="transmembrane region" description="Helical" evidence="2">
    <location>
        <begin position="16"/>
        <end position="36"/>
    </location>
</feature>
<dbReference type="AlphaFoldDB" id="A0AAV5V5E1"/>
<name>A0AAV5V5E1_9BILA</name>
<evidence type="ECO:0000256" key="2">
    <source>
        <dbReference type="SAM" id="Phobius"/>
    </source>
</evidence>
<dbReference type="EMBL" id="BTSY01000002">
    <property type="protein sequence ID" value="GMT14812.1"/>
    <property type="molecule type" value="Genomic_DNA"/>
</dbReference>
<proteinExistence type="predicted"/>
<keyword evidence="2" id="KW-0812">Transmembrane</keyword>
<organism evidence="3 4">
    <name type="scientific">Pristionchus fissidentatus</name>
    <dbReference type="NCBI Taxonomy" id="1538716"/>
    <lineage>
        <taxon>Eukaryota</taxon>
        <taxon>Metazoa</taxon>
        <taxon>Ecdysozoa</taxon>
        <taxon>Nematoda</taxon>
        <taxon>Chromadorea</taxon>
        <taxon>Rhabditida</taxon>
        <taxon>Rhabditina</taxon>
        <taxon>Diplogasteromorpha</taxon>
        <taxon>Diplogasteroidea</taxon>
        <taxon>Neodiplogasteridae</taxon>
        <taxon>Pristionchus</taxon>
    </lineage>
</organism>
<dbReference type="Proteomes" id="UP001432322">
    <property type="component" value="Unassembled WGS sequence"/>
</dbReference>
<reference evidence="3" key="1">
    <citation type="submission" date="2023-10" db="EMBL/GenBank/DDBJ databases">
        <title>Genome assembly of Pristionchus species.</title>
        <authorList>
            <person name="Yoshida K."/>
            <person name="Sommer R.J."/>
        </authorList>
    </citation>
    <scope>NUCLEOTIDE SEQUENCE</scope>
    <source>
        <strain evidence="3">RS5133</strain>
    </source>
</reference>
<comment type="caution">
    <text evidence="3">The sequence shown here is derived from an EMBL/GenBank/DDBJ whole genome shotgun (WGS) entry which is preliminary data.</text>
</comment>
<keyword evidence="2" id="KW-1133">Transmembrane helix</keyword>
<keyword evidence="2" id="KW-0472">Membrane</keyword>
<evidence type="ECO:0000313" key="4">
    <source>
        <dbReference type="Proteomes" id="UP001432322"/>
    </source>
</evidence>
<protein>
    <submittedName>
        <fullName evidence="3">Uncharacterized protein</fullName>
    </submittedName>
</protein>
<evidence type="ECO:0000313" key="3">
    <source>
        <dbReference type="EMBL" id="GMT14812.1"/>
    </source>
</evidence>
<feature type="non-terminal residue" evidence="3">
    <location>
        <position position="117"/>
    </location>
</feature>
<accession>A0AAV5V5E1</accession>
<evidence type="ECO:0000256" key="1">
    <source>
        <dbReference type="SAM" id="MobiDB-lite"/>
    </source>
</evidence>
<sequence length="117" mass="13818">PDEDFGEQIEKPTSDYWWLLAFIPALVLMIAGIFYYRYKQQRKRLLARKTYIKVVHKADATVGDVQWHESSQSKSISDEDNSSSRVTKKGPKSVKQFMHEYFERLTSPEKTQERDEK</sequence>
<feature type="non-terminal residue" evidence="3">
    <location>
        <position position="1"/>
    </location>
</feature>